<keyword evidence="2" id="KW-0472">Membrane</keyword>
<proteinExistence type="predicted"/>
<keyword evidence="2" id="KW-0812">Transmembrane</keyword>
<protein>
    <submittedName>
        <fullName evidence="3">Uncharacterized protein</fullName>
    </submittedName>
</protein>
<feature type="region of interest" description="Disordered" evidence="1">
    <location>
        <begin position="62"/>
        <end position="83"/>
    </location>
</feature>
<name>A0A246JK48_9BURK</name>
<organism evidence="3 4">
    <name type="scientific">Roseateles aquatilis</name>
    <dbReference type="NCBI Taxonomy" id="431061"/>
    <lineage>
        <taxon>Bacteria</taxon>
        <taxon>Pseudomonadati</taxon>
        <taxon>Pseudomonadota</taxon>
        <taxon>Betaproteobacteria</taxon>
        <taxon>Burkholderiales</taxon>
        <taxon>Sphaerotilaceae</taxon>
        <taxon>Roseateles</taxon>
    </lineage>
</organism>
<accession>A0A246JK48</accession>
<keyword evidence="4" id="KW-1185">Reference proteome</keyword>
<dbReference type="AlphaFoldDB" id="A0A246JK48"/>
<reference evidence="3 4" key="1">
    <citation type="journal article" date="2008" name="Int. J. Syst. Evol. Microbiol.">
        <title>Description of Roseateles aquatilis sp. nov. and Roseateles terrae sp. nov., in the class Betaproteobacteria, and emended description of the genus Roseateles.</title>
        <authorList>
            <person name="Gomila M."/>
            <person name="Bowien B."/>
            <person name="Falsen E."/>
            <person name="Moore E.R."/>
            <person name="Lalucat J."/>
        </authorList>
    </citation>
    <scope>NUCLEOTIDE SEQUENCE [LARGE SCALE GENOMIC DNA]</scope>
    <source>
        <strain evidence="3 4">CCUG 48205</strain>
    </source>
</reference>
<sequence length="83" mass="8948">MYAVSLGLIAAGVASTLIERVIPVGPSYELTAIGYLLGAGGLILLTMCLAATVESWLKARRRRASQADDPGWKQRAPRVFDHH</sequence>
<evidence type="ECO:0000313" key="3">
    <source>
        <dbReference type="EMBL" id="OWQ92981.1"/>
    </source>
</evidence>
<keyword evidence="2" id="KW-1133">Transmembrane helix</keyword>
<feature type="transmembrane region" description="Helical" evidence="2">
    <location>
        <begin position="32"/>
        <end position="53"/>
    </location>
</feature>
<evidence type="ECO:0000256" key="1">
    <source>
        <dbReference type="SAM" id="MobiDB-lite"/>
    </source>
</evidence>
<dbReference type="Proteomes" id="UP000197468">
    <property type="component" value="Unassembled WGS sequence"/>
</dbReference>
<gene>
    <name evidence="3" type="ORF">CDN99_00255</name>
</gene>
<dbReference type="EMBL" id="NIOF01000001">
    <property type="protein sequence ID" value="OWQ92981.1"/>
    <property type="molecule type" value="Genomic_DNA"/>
</dbReference>
<comment type="caution">
    <text evidence="3">The sequence shown here is derived from an EMBL/GenBank/DDBJ whole genome shotgun (WGS) entry which is preliminary data.</text>
</comment>
<evidence type="ECO:0000256" key="2">
    <source>
        <dbReference type="SAM" id="Phobius"/>
    </source>
</evidence>
<evidence type="ECO:0000313" key="4">
    <source>
        <dbReference type="Proteomes" id="UP000197468"/>
    </source>
</evidence>